<feature type="transmembrane region" description="Helical" evidence="6">
    <location>
        <begin position="37"/>
        <end position="57"/>
    </location>
</feature>
<dbReference type="Pfam" id="PF07690">
    <property type="entry name" value="MFS_1"/>
    <property type="match status" value="1"/>
</dbReference>
<evidence type="ECO:0000256" key="4">
    <source>
        <dbReference type="ARBA" id="ARBA00022989"/>
    </source>
</evidence>
<dbReference type="PANTHER" id="PTHR23502">
    <property type="entry name" value="MAJOR FACILITATOR SUPERFAMILY"/>
    <property type="match status" value="1"/>
</dbReference>
<dbReference type="Gene3D" id="1.20.1720.10">
    <property type="entry name" value="Multidrug resistance protein D"/>
    <property type="match status" value="1"/>
</dbReference>
<dbReference type="GO" id="GO:0022857">
    <property type="term" value="F:transmembrane transporter activity"/>
    <property type="evidence" value="ECO:0007669"/>
    <property type="project" value="InterPro"/>
</dbReference>
<feature type="transmembrane region" description="Helical" evidence="6">
    <location>
        <begin position="462"/>
        <end position="485"/>
    </location>
</feature>
<keyword evidence="3 6" id="KW-0812">Transmembrane</keyword>
<organism evidence="8 9">
    <name type="scientific">Cochliobolus heterostrophus (strain C5 / ATCC 48332 / race O)</name>
    <name type="common">Southern corn leaf blight fungus</name>
    <name type="synonym">Bipolaris maydis</name>
    <dbReference type="NCBI Taxonomy" id="701091"/>
    <lineage>
        <taxon>Eukaryota</taxon>
        <taxon>Fungi</taxon>
        <taxon>Dikarya</taxon>
        <taxon>Ascomycota</taxon>
        <taxon>Pezizomycotina</taxon>
        <taxon>Dothideomycetes</taxon>
        <taxon>Pleosporomycetidae</taxon>
        <taxon>Pleosporales</taxon>
        <taxon>Pleosporineae</taxon>
        <taxon>Pleosporaceae</taxon>
        <taxon>Bipolaris</taxon>
    </lineage>
</organism>
<dbReference type="Proteomes" id="UP000016936">
    <property type="component" value="Unassembled WGS sequence"/>
</dbReference>
<dbReference type="GO" id="GO:0005886">
    <property type="term" value="C:plasma membrane"/>
    <property type="evidence" value="ECO:0007669"/>
    <property type="project" value="TreeGrafter"/>
</dbReference>
<feature type="transmembrane region" description="Helical" evidence="6">
    <location>
        <begin position="127"/>
        <end position="150"/>
    </location>
</feature>
<feature type="transmembrane region" description="Helical" evidence="6">
    <location>
        <begin position="439"/>
        <end position="456"/>
    </location>
</feature>
<proteinExistence type="predicted"/>
<dbReference type="OrthoDB" id="2441642at2759"/>
<dbReference type="InterPro" id="IPR020846">
    <property type="entry name" value="MFS_dom"/>
</dbReference>
<feature type="transmembrane region" description="Helical" evidence="6">
    <location>
        <begin position="370"/>
        <end position="391"/>
    </location>
</feature>
<feature type="domain" description="Major facilitator superfamily (MFS) profile" evidence="7">
    <location>
        <begin position="38"/>
        <end position="487"/>
    </location>
</feature>
<dbReference type="AlphaFoldDB" id="M2UC56"/>
<reference evidence="8 9" key="1">
    <citation type="journal article" date="2012" name="PLoS Pathog.">
        <title>Diverse lifestyles and strategies of plant pathogenesis encoded in the genomes of eighteen Dothideomycetes fungi.</title>
        <authorList>
            <person name="Ohm R.A."/>
            <person name="Feau N."/>
            <person name="Henrissat B."/>
            <person name="Schoch C.L."/>
            <person name="Horwitz B.A."/>
            <person name="Barry K.W."/>
            <person name="Condon B.J."/>
            <person name="Copeland A.C."/>
            <person name="Dhillon B."/>
            <person name="Glaser F."/>
            <person name="Hesse C.N."/>
            <person name="Kosti I."/>
            <person name="LaButti K."/>
            <person name="Lindquist E.A."/>
            <person name="Lucas S."/>
            <person name="Salamov A.A."/>
            <person name="Bradshaw R.E."/>
            <person name="Ciuffetti L."/>
            <person name="Hamelin R.C."/>
            <person name="Kema G.H.J."/>
            <person name="Lawrence C."/>
            <person name="Scott J.A."/>
            <person name="Spatafora J.W."/>
            <person name="Turgeon B.G."/>
            <person name="de Wit P.J.G.M."/>
            <person name="Zhong S."/>
            <person name="Goodwin S.B."/>
            <person name="Grigoriev I.V."/>
        </authorList>
    </citation>
    <scope>NUCLEOTIDE SEQUENCE [LARGE SCALE GENOMIC DNA]</scope>
    <source>
        <strain evidence="9">C5 / ATCC 48332 / race O</strain>
    </source>
</reference>
<comment type="subcellular location">
    <subcellularLocation>
        <location evidence="1">Membrane</location>
        <topology evidence="1">Multi-pass membrane protein</topology>
    </subcellularLocation>
</comment>
<evidence type="ECO:0000256" key="1">
    <source>
        <dbReference type="ARBA" id="ARBA00004141"/>
    </source>
</evidence>
<keyword evidence="9" id="KW-1185">Reference proteome</keyword>
<dbReference type="EMBL" id="KB445588">
    <property type="protein sequence ID" value="EMD85578.1"/>
    <property type="molecule type" value="Genomic_DNA"/>
</dbReference>
<keyword evidence="4 6" id="KW-1133">Transmembrane helix</keyword>
<gene>
    <name evidence="8" type="ORF">COCHEDRAFT_1118261</name>
</gene>
<evidence type="ECO:0000313" key="9">
    <source>
        <dbReference type="Proteomes" id="UP000016936"/>
    </source>
</evidence>
<dbReference type="SUPFAM" id="SSF103473">
    <property type="entry name" value="MFS general substrate transporter"/>
    <property type="match status" value="1"/>
</dbReference>
<feature type="transmembrane region" description="Helical" evidence="6">
    <location>
        <begin position="69"/>
        <end position="92"/>
    </location>
</feature>
<feature type="transmembrane region" description="Helical" evidence="6">
    <location>
        <begin position="104"/>
        <end position="121"/>
    </location>
</feature>
<dbReference type="InterPro" id="IPR036259">
    <property type="entry name" value="MFS_trans_sf"/>
</dbReference>
<evidence type="ECO:0000256" key="6">
    <source>
        <dbReference type="SAM" id="Phobius"/>
    </source>
</evidence>
<evidence type="ECO:0000256" key="2">
    <source>
        <dbReference type="ARBA" id="ARBA00022448"/>
    </source>
</evidence>
<dbReference type="FunFam" id="1.20.1720.10:FF:000009">
    <property type="entry name" value="MFS multidrug transporter"/>
    <property type="match status" value="1"/>
</dbReference>
<dbReference type="InterPro" id="IPR011701">
    <property type="entry name" value="MFS"/>
</dbReference>
<evidence type="ECO:0000259" key="7">
    <source>
        <dbReference type="PROSITE" id="PS50850"/>
    </source>
</evidence>
<dbReference type="PANTHER" id="PTHR23502:SF144">
    <property type="entry name" value="MAJOR FACILITATOR SUPERFAMILY (MFS) PROFILE DOMAIN-CONTAINING PROTEIN"/>
    <property type="match status" value="1"/>
</dbReference>
<dbReference type="HOGENOM" id="CLU_008455_8_4_1"/>
<keyword evidence="2" id="KW-0813">Transport</keyword>
<evidence type="ECO:0000256" key="3">
    <source>
        <dbReference type="ARBA" id="ARBA00022692"/>
    </source>
</evidence>
<feature type="transmembrane region" description="Helical" evidence="6">
    <location>
        <begin position="270"/>
        <end position="296"/>
    </location>
</feature>
<feature type="transmembrane region" description="Helical" evidence="6">
    <location>
        <begin position="162"/>
        <end position="187"/>
    </location>
</feature>
<evidence type="ECO:0000313" key="8">
    <source>
        <dbReference type="EMBL" id="EMD85578.1"/>
    </source>
</evidence>
<reference evidence="9" key="2">
    <citation type="journal article" date="2013" name="PLoS Genet.">
        <title>Comparative genome structure, secondary metabolite, and effector coding capacity across Cochliobolus pathogens.</title>
        <authorList>
            <person name="Condon B.J."/>
            <person name="Leng Y."/>
            <person name="Wu D."/>
            <person name="Bushley K.E."/>
            <person name="Ohm R.A."/>
            <person name="Otillar R."/>
            <person name="Martin J."/>
            <person name="Schackwitz W."/>
            <person name="Grimwood J."/>
            <person name="MohdZainudin N."/>
            <person name="Xue C."/>
            <person name="Wang R."/>
            <person name="Manning V.A."/>
            <person name="Dhillon B."/>
            <person name="Tu Z.J."/>
            <person name="Steffenson B.J."/>
            <person name="Salamov A."/>
            <person name="Sun H."/>
            <person name="Lowry S."/>
            <person name="LaButti K."/>
            <person name="Han J."/>
            <person name="Copeland A."/>
            <person name="Lindquist E."/>
            <person name="Barry K."/>
            <person name="Schmutz J."/>
            <person name="Baker S.E."/>
            <person name="Ciuffetti L.M."/>
            <person name="Grigoriev I.V."/>
            <person name="Zhong S."/>
            <person name="Turgeon B.G."/>
        </authorList>
    </citation>
    <scope>NUCLEOTIDE SEQUENCE [LARGE SCALE GENOMIC DNA]</scope>
    <source>
        <strain evidence="9">C5 / ATCC 48332 / race O</strain>
    </source>
</reference>
<dbReference type="OMA" id="DWNYIRL"/>
<accession>M2UC56</accession>
<dbReference type="Gene3D" id="1.20.1250.20">
    <property type="entry name" value="MFS general substrate transporter like domains"/>
    <property type="match status" value="1"/>
</dbReference>
<feature type="transmembrane region" description="Helical" evidence="6">
    <location>
        <begin position="193"/>
        <end position="212"/>
    </location>
</feature>
<evidence type="ECO:0000256" key="5">
    <source>
        <dbReference type="ARBA" id="ARBA00023136"/>
    </source>
</evidence>
<protein>
    <recommendedName>
        <fullName evidence="7">Major facilitator superfamily (MFS) profile domain-containing protein</fullName>
    </recommendedName>
</protein>
<feature type="transmembrane region" description="Helical" evidence="6">
    <location>
        <begin position="397"/>
        <end position="418"/>
    </location>
</feature>
<sequence>MAANPDTEGQATETTSLLSRKSTQARYSVFTTTQKRILISTASLASTLSPLSANIYYPVLNSMAKDLHVSHAMMNFTIMGYMLLQAFAPTIAGSIADVVGRRPVYIFCFLIYIASDVALALQRTFPALVILRAVQSSGSSPMVALASAVAADIVTSAERGMYLGIASLGSALAPSLGPIIGGILSHWFGWPSIFWFLAIVATFFFVPFLLFFPETCRTIVKDGSVQPLGFNQTVYQWMKQKSKQRNGEEESEGDLTYSGKTRISLPDPLVTLRVVFQFPTGIVMLGNGILFASYYAVMSSVPSQFEILYGFNDLQIGLAFIPAGLGTLFSAFTNGIIVDWNYRRVEAALKERSDHERSTKENFPFEKTRLHIALPMMILAAISIGIYGWVIFFRSPIWAPLALLFLIAFSVTGAYNVMNILVVDLNYSRPATAMAANNLVRCTLGAAATVLIHPLLNWVGRGWSFTCIAGAIIAATPLLLVSYRWGLAWRASSNK</sequence>
<dbReference type="eggNOG" id="KOG0255">
    <property type="taxonomic scope" value="Eukaryota"/>
</dbReference>
<dbReference type="PROSITE" id="PS50850">
    <property type="entry name" value="MFS"/>
    <property type="match status" value="1"/>
</dbReference>
<name>M2UC56_COCH5</name>
<feature type="transmembrane region" description="Helical" evidence="6">
    <location>
        <begin position="316"/>
        <end position="342"/>
    </location>
</feature>
<keyword evidence="5 6" id="KW-0472">Membrane</keyword>